<keyword evidence="3" id="KW-1185">Reference proteome</keyword>
<evidence type="ECO:0000313" key="2">
    <source>
        <dbReference type="EMBL" id="ABF91166.1"/>
    </source>
</evidence>
<dbReference type="HOGENOM" id="CLU_2789594_0_0_7"/>
<name>Q1DBG8_MYXXD</name>
<feature type="region of interest" description="Disordered" evidence="1">
    <location>
        <begin position="1"/>
        <end position="29"/>
    </location>
</feature>
<proteinExistence type="predicted"/>
<feature type="compositionally biased region" description="Polar residues" evidence="1">
    <location>
        <begin position="1"/>
        <end position="10"/>
    </location>
</feature>
<protein>
    <submittedName>
        <fullName evidence="2">Uncharacterized protein</fullName>
    </submittedName>
</protein>
<dbReference type="KEGG" id="mxa:MXAN_1755"/>
<dbReference type="EMBL" id="CP000113">
    <property type="protein sequence ID" value="ABF91166.1"/>
    <property type="molecule type" value="Genomic_DNA"/>
</dbReference>
<dbReference type="AlphaFoldDB" id="Q1DBG8"/>
<reference evidence="2 3" key="1">
    <citation type="journal article" date="2006" name="Proc. Natl. Acad. Sci. U.S.A.">
        <title>Evolution of sensory complexity recorded in a myxobacterial genome.</title>
        <authorList>
            <person name="Goldman B.S."/>
            <person name="Nierman W.C."/>
            <person name="Kaiser D."/>
            <person name="Slater S.C."/>
            <person name="Durkin A.S."/>
            <person name="Eisen J.A."/>
            <person name="Ronning C.M."/>
            <person name="Barbazuk W.B."/>
            <person name="Blanchard M."/>
            <person name="Field C."/>
            <person name="Halling C."/>
            <person name="Hinkle G."/>
            <person name="Iartchuk O."/>
            <person name="Kim H.S."/>
            <person name="Mackenzie C."/>
            <person name="Madupu R."/>
            <person name="Miller N."/>
            <person name="Shvartsbeyn A."/>
            <person name="Sullivan S.A."/>
            <person name="Vaudin M."/>
            <person name="Wiegand R."/>
            <person name="Kaplan H.B."/>
        </authorList>
    </citation>
    <scope>NUCLEOTIDE SEQUENCE [LARGE SCALE GENOMIC DNA]</scope>
    <source>
        <strain evidence="3">DK1622</strain>
    </source>
</reference>
<feature type="region of interest" description="Disordered" evidence="1">
    <location>
        <begin position="47"/>
        <end position="68"/>
    </location>
</feature>
<sequence>MGTAGHSSTPGGMRAHLNDNGKRSASRRIRGAQDMIDFCELNNIKPGIESPMTGINEAWPKAVGKKAR</sequence>
<dbReference type="EnsemblBacteria" id="ABF91166">
    <property type="protein sequence ID" value="ABF91166"/>
    <property type="gene ID" value="MXAN_1755"/>
</dbReference>
<evidence type="ECO:0000313" key="3">
    <source>
        <dbReference type="Proteomes" id="UP000002402"/>
    </source>
</evidence>
<gene>
    <name evidence="2" type="ordered locus">MXAN_1755</name>
</gene>
<evidence type="ECO:0000256" key="1">
    <source>
        <dbReference type="SAM" id="MobiDB-lite"/>
    </source>
</evidence>
<accession>Q1DBG8</accession>
<dbReference type="STRING" id="246197.MXAN_1755"/>
<dbReference type="Proteomes" id="UP000002402">
    <property type="component" value="Chromosome"/>
</dbReference>
<organism evidence="2 3">
    <name type="scientific">Myxococcus xanthus (strain DK1622)</name>
    <dbReference type="NCBI Taxonomy" id="246197"/>
    <lineage>
        <taxon>Bacteria</taxon>
        <taxon>Pseudomonadati</taxon>
        <taxon>Myxococcota</taxon>
        <taxon>Myxococcia</taxon>
        <taxon>Myxococcales</taxon>
        <taxon>Cystobacterineae</taxon>
        <taxon>Myxococcaceae</taxon>
        <taxon>Myxococcus</taxon>
    </lineage>
</organism>